<feature type="non-terminal residue" evidence="1">
    <location>
        <position position="95"/>
    </location>
</feature>
<keyword evidence="2" id="KW-1185">Reference proteome</keyword>
<protein>
    <submittedName>
        <fullName evidence="1">Uncharacterized protein</fullName>
    </submittedName>
</protein>
<proteinExistence type="predicted"/>
<dbReference type="Proteomes" id="UP000824120">
    <property type="component" value="Chromosome 2"/>
</dbReference>
<accession>A0A9J6ADH4</accession>
<organism evidence="1 2">
    <name type="scientific">Solanum commersonii</name>
    <name type="common">Commerson's wild potato</name>
    <name type="synonym">Commerson's nightshade</name>
    <dbReference type="NCBI Taxonomy" id="4109"/>
    <lineage>
        <taxon>Eukaryota</taxon>
        <taxon>Viridiplantae</taxon>
        <taxon>Streptophyta</taxon>
        <taxon>Embryophyta</taxon>
        <taxon>Tracheophyta</taxon>
        <taxon>Spermatophyta</taxon>
        <taxon>Magnoliopsida</taxon>
        <taxon>eudicotyledons</taxon>
        <taxon>Gunneridae</taxon>
        <taxon>Pentapetalae</taxon>
        <taxon>asterids</taxon>
        <taxon>lamiids</taxon>
        <taxon>Solanales</taxon>
        <taxon>Solanaceae</taxon>
        <taxon>Solanoideae</taxon>
        <taxon>Solaneae</taxon>
        <taxon>Solanum</taxon>
    </lineage>
</organism>
<reference evidence="1 2" key="1">
    <citation type="submission" date="2020-09" db="EMBL/GenBank/DDBJ databases">
        <title>De no assembly of potato wild relative species, Solanum commersonii.</title>
        <authorList>
            <person name="Cho K."/>
        </authorList>
    </citation>
    <scope>NUCLEOTIDE SEQUENCE [LARGE SCALE GENOMIC DNA]</scope>
    <source>
        <strain evidence="1">LZ3.2</strain>
        <tissue evidence="1">Leaf</tissue>
    </source>
</reference>
<evidence type="ECO:0000313" key="1">
    <source>
        <dbReference type="EMBL" id="KAG5622592.1"/>
    </source>
</evidence>
<dbReference type="EMBL" id="JACXVP010000002">
    <property type="protein sequence ID" value="KAG5622592.1"/>
    <property type="molecule type" value="Genomic_DNA"/>
</dbReference>
<sequence length="95" mass="11128">MNRRDDYIGEIRVDFGGNRGREEDDTTIGPHNSGLSRYWTALLRVDFLGCWTRFTAGLGLFRFRASRFASLMGFSHWFRSQLRKKMSIAYCCTLY</sequence>
<name>A0A9J6ADH4_SOLCO</name>
<gene>
    <name evidence="1" type="ORF">H5410_007810</name>
</gene>
<evidence type="ECO:0000313" key="2">
    <source>
        <dbReference type="Proteomes" id="UP000824120"/>
    </source>
</evidence>
<dbReference type="AlphaFoldDB" id="A0A9J6ADH4"/>
<comment type="caution">
    <text evidence="1">The sequence shown here is derived from an EMBL/GenBank/DDBJ whole genome shotgun (WGS) entry which is preliminary data.</text>
</comment>